<reference evidence="1" key="1">
    <citation type="journal article" date="2019" name="Sci. Rep.">
        <title>Draft genome of Tanacetum cinerariifolium, the natural source of mosquito coil.</title>
        <authorList>
            <person name="Yamashiro T."/>
            <person name="Shiraishi A."/>
            <person name="Satake H."/>
            <person name="Nakayama K."/>
        </authorList>
    </citation>
    <scope>NUCLEOTIDE SEQUENCE</scope>
</reference>
<dbReference type="EMBL" id="BKCJ011027380">
    <property type="protein sequence ID" value="GFC70089.1"/>
    <property type="molecule type" value="Genomic_DNA"/>
</dbReference>
<sequence length="123" mass="12130">MYCRGWCARVPDQDGAARGAGGTAGAVLGAGRVVEVGARLEGAAIFHAGVAVGAGHYKYLVGGGVGVVGIGAAGLNLDEHALFTGLGAQNAVLGTVCRRGAVAVSGLLNSQNGLPKSFAAWLR</sequence>
<dbReference type="AlphaFoldDB" id="A0A699QNW5"/>
<organism evidence="1">
    <name type="scientific">Tanacetum cinerariifolium</name>
    <name type="common">Dalmatian daisy</name>
    <name type="synonym">Chrysanthemum cinerariifolium</name>
    <dbReference type="NCBI Taxonomy" id="118510"/>
    <lineage>
        <taxon>Eukaryota</taxon>
        <taxon>Viridiplantae</taxon>
        <taxon>Streptophyta</taxon>
        <taxon>Embryophyta</taxon>
        <taxon>Tracheophyta</taxon>
        <taxon>Spermatophyta</taxon>
        <taxon>Magnoliopsida</taxon>
        <taxon>eudicotyledons</taxon>
        <taxon>Gunneridae</taxon>
        <taxon>Pentapetalae</taxon>
        <taxon>asterids</taxon>
        <taxon>campanulids</taxon>
        <taxon>Asterales</taxon>
        <taxon>Asteraceae</taxon>
        <taxon>Asteroideae</taxon>
        <taxon>Anthemideae</taxon>
        <taxon>Anthemidinae</taxon>
        <taxon>Tanacetum</taxon>
    </lineage>
</organism>
<proteinExistence type="predicted"/>
<name>A0A699QNW5_TANCI</name>
<accession>A0A699QNW5</accession>
<comment type="caution">
    <text evidence="1">The sequence shown here is derived from an EMBL/GenBank/DDBJ whole genome shotgun (WGS) entry which is preliminary data.</text>
</comment>
<gene>
    <name evidence="1" type="ORF">Tci_842059</name>
</gene>
<protein>
    <submittedName>
        <fullName evidence="1">Uncharacterized protein</fullName>
    </submittedName>
</protein>
<evidence type="ECO:0000313" key="1">
    <source>
        <dbReference type="EMBL" id="GFC70089.1"/>
    </source>
</evidence>